<gene>
    <name evidence="2" type="ORF">MUN87_06975</name>
</gene>
<name>A0ABY4GQW4_9BACI</name>
<evidence type="ECO:0000313" key="2">
    <source>
        <dbReference type="EMBL" id="UOQ86624.1"/>
    </source>
</evidence>
<dbReference type="EMBL" id="CP095071">
    <property type="protein sequence ID" value="UOQ86624.1"/>
    <property type="molecule type" value="Genomic_DNA"/>
</dbReference>
<proteinExistence type="predicted"/>
<dbReference type="Pfam" id="PF08378">
    <property type="entry name" value="NERD"/>
    <property type="match status" value="1"/>
</dbReference>
<evidence type="ECO:0000259" key="1">
    <source>
        <dbReference type="PROSITE" id="PS50965"/>
    </source>
</evidence>
<keyword evidence="3" id="KW-1185">Reference proteome</keyword>
<sequence>MKNDSVQKSYYLMQLEALVHRLKLQNITQQLDAALGKERSGYIGENKLPYYLSLDSEEKILLYGLRIPWHDHFFQIDCLTIYLNKIFIIEVKHMKGKLSLNEADQLVQEVDENMIEVFDHPLIQAQVQQQKLEAVLHMHNLQHPPIYSLVVFTHPKANLQFQHPDMITAQQLPIRLKSLLRSSDSSSYSISHLKKIAVFLTKHHRDRKVNTLEKFGIPPKQVIRGVFCPNCQQVKAKRIHGTWQCPKCGLKDKTMHIHALRDWAYIFGPTITNKQARYFLEINSIHVVRRLMLLLQLQFSGYKKNRCYHLESIMYHSS</sequence>
<organism evidence="2 3">
    <name type="scientific">Gracilibacillus salinarum</name>
    <dbReference type="NCBI Taxonomy" id="2932255"/>
    <lineage>
        <taxon>Bacteria</taxon>
        <taxon>Bacillati</taxon>
        <taxon>Bacillota</taxon>
        <taxon>Bacilli</taxon>
        <taxon>Bacillales</taxon>
        <taxon>Bacillaceae</taxon>
        <taxon>Gracilibacillus</taxon>
    </lineage>
</organism>
<dbReference type="RefSeq" id="WP_244746989.1">
    <property type="nucleotide sequence ID" value="NZ_CP095071.1"/>
</dbReference>
<evidence type="ECO:0000313" key="3">
    <source>
        <dbReference type="Proteomes" id="UP000831537"/>
    </source>
</evidence>
<accession>A0ABY4GQW4</accession>
<reference evidence="2 3" key="1">
    <citation type="submission" date="2022-04" db="EMBL/GenBank/DDBJ databases">
        <title>Gracilibacillus sp. isolated from saltern.</title>
        <authorList>
            <person name="Won M."/>
            <person name="Lee C.-M."/>
            <person name="Woen H.-Y."/>
            <person name="Kwon S.-W."/>
        </authorList>
    </citation>
    <scope>NUCLEOTIDE SEQUENCE [LARGE SCALE GENOMIC DNA]</scope>
    <source>
        <strain evidence="2 3">SSPM10-3</strain>
    </source>
</reference>
<feature type="domain" description="NERD" evidence="1">
    <location>
        <begin position="40"/>
        <end position="155"/>
    </location>
</feature>
<dbReference type="PROSITE" id="PS50965">
    <property type="entry name" value="NERD"/>
    <property type="match status" value="1"/>
</dbReference>
<protein>
    <submittedName>
        <fullName evidence="2">NERD domain-containing protein</fullName>
    </submittedName>
</protein>
<dbReference type="Proteomes" id="UP000831537">
    <property type="component" value="Chromosome"/>
</dbReference>
<dbReference type="InterPro" id="IPR011528">
    <property type="entry name" value="NERD"/>
</dbReference>